<protein>
    <submittedName>
        <fullName evidence="1">Uncharacterized protein</fullName>
    </submittedName>
</protein>
<organism evidence="1 2">
    <name type="scientific">Alternaria gaisen</name>
    <dbReference type="NCBI Taxonomy" id="167740"/>
    <lineage>
        <taxon>Eukaryota</taxon>
        <taxon>Fungi</taxon>
        <taxon>Dikarya</taxon>
        <taxon>Ascomycota</taxon>
        <taxon>Pezizomycotina</taxon>
        <taxon>Dothideomycetes</taxon>
        <taxon>Pleosporomycetidae</taxon>
        <taxon>Pleosporales</taxon>
        <taxon>Pleosporineae</taxon>
        <taxon>Pleosporaceae</taxon>
        <taxon>Alternaria</taxon>
        <taxon>Alternaria sect. Alternaria</taxon>
    </lineage>
</organism>
<evidence type="ECO:0000313" key="1">
    <source>
        <dbReference type="EMBL" id="KAB2106674.1"/>
    </source>
</evidence>
<dbReference type="EMBL" id="PDWZ02000004">
    <property type="protein sequence ID" value="KAB2106674.1"/>
    <property type="molecule type" value="Genomic_DNA"/>
</dbReference>
<gene>
    <name evidence="1" type="ORF">AG0111_0g4887</name>
</gene>
<proteinExistence type="predicted"/>
<evidence type="ECO:0000313" key="2">
    <source>
        <dbReference type="Proteomes" id="UP000293547"/>
    </source>
</evidence>
<keyword evidence="2" id="KW-1185">Reference proteome</keyword>
<name>A0ACB6FQJ2_9PLEO</name>
<comment type="caution">
    <text evidence="1">The sequence shown here is derived from an EMBL/GenBank/DDBJ whole genome shotgun (WGS) entry which is preliminary data.</text>
</comment>
<dbReference type="Proteomes" id="UP000293547">
    <property type="component" value="Unassembled WGS sequence"/>
</dbReference>
<reference evidence="1 2" key="1">
    <citation type="journal article" date="2019" name="bioRxiv">
        <title>Genomics, evolutionary history and diagnostics of the Alternaria alternata species group including apple and Asian pear pathotypes.</title>
        <authorList>
            <person name="Armitage A.D."/>
            <person name="Cockerton H.M."/>
            <person name="Sreenivasaprasad S."/>
            <person name="Woodhall J.W."/>
            <person name="Lane C.R."/>
            <person name="Harrison R.J."/>
            <person name="Clarkson J.P."/>
        </authorList>
    </citation>
    <scope>NUCLEOTIDE SEQUENCE [LARGE SCALE GENOMIC DNA]</scope>
    <source>
        <strain evidence="1 2">FERA 650</strain>
    </source>
</reference>
<sequence>MVSAQDVAGRKSDTGTDEQKQAAQMIQRNYRGYRERRQLQGMGLDASARWAEAIRDAKWRNATRPKPRAEEEALRESLTTPEERSRANSTAAREKWKRVGEIARRAGADDPYDVSPTDDEDAPENHTEQRRKQNESKAEREKTAKMMDLQYFLEMVDQKHRYGSNLRAYHDQWKRADTHENFFYWLDNGEGRHLEHPTVSRERLDTERVRYLSREERQNYLVTIDDEGRLCWAKNGERLNTSMDYKDSVNGIVPADDDTPAYGPKAKLHSGQSKTLRRSSMISVSSSSSISESEAEAEHYVNEDLDKAKGISKLKHVSAATILNHLLRSSVKPNSWIFVADTSFRLYVGIKQSGAFQHSSFLHGARISAAGLIKVKDGQLRRLSPLSGHYRPPTRNFRAFVHSMKENGVDMSRVSISRSYAVLVGLEAYVKTRKKFKHGVEHVKEAETKVVHPEEYERKIEEQKDKSESAQKERQLLAQEAERKEAEKKQTGFGRRLWKRLSRGGGENDDLTPKEREAAKQKKKKWISKSGQDVEDGIPPDGHRDSAPAS</sequence>
<accession>A0ACB6FQJ2</accession>